<feature type="region of interest" description="Disordered" evidence="1">
    <location>
        <begin position="80"/>
        <end position="100"/>
    </location>
</feature>
<sequence>MPIKPQSKAGSKVKAQNTKIRQRSPSRAQHNPIGRRGMSLSPRRYNQLPPIQSELQINSKQQQLLPQKAQQQPLNQAITPVKQMQPSQSSQLQQKATSLSQLQPKQLTKEVRLANQIRFVQLLKKMHDHQRQQIERSEYEKKEISKRLNEIEQYSDEGKEQMEKQGNDSNTDQSYNIQIKQGMIGRSRSKTPKSLIRRPEFRVDLSDNSSEDVYNT</sequence>
<proteinExistence type="predicted"/>
<reference evidence="2 3" key="1">
    <citation type="submission" date="2019-03" db="EMBL/GenBank/DDBJ databases">
        <title>Single cell metagenomics reveals metabolic interactions within the superorganism composed of flagellate Streblomastix strix and complex community of Bacteroidetes bacteria on its surface.</title>
        <authorList>
            <person name="Treitli S.C."/>
            <person name="Kolisko M."/>
            <person name="Husnik F."/>
            <person name="Keeling P."/>
            <person name="Hampl V."/>
        </authorList>
    </citation>
    <scope>NUCLEOTIDE SEQUENCE [LARGE SCALE GENOMIC DNA]</scope>
    <source>
        <strain evidence="2">ST1C</strain>
    </source>
</reference>
<name>A0A5J4WMA7_9EUKA</name>
<feature type="compositionally biased region" description="Polar residues" evidence="1">
    <location>
        <begin position="14"/>
        <end position="29"/>
    </location>
</feature>
<dbReference type="EMBL" id="SNRW01001614">
    <property type="protein sequence ID" value="KAA6395692.1"/>
    <property type="molecule type" value="Genomic_DNA"/>
</dbReference>
<dbReference type="Proteomes" id="UP000324800">
    <property type="component" value="Unassembled WGS sequence"/>
</dbReference>
<feature type="compositionally biased region" description="Low complexity" evidence="1">
    <location>
        <begin position="80"/>
        <end position="94"/>
    </location>
</feature>
<feature type="compositionally biased region" description="Polar residues" evidence="1">
    <location>
        <begin position="167"/>
        <end position="179"/>
    </location>
</feature>
<dbReference type="AlphaFoldDB" id="A0A5J4WMA7"/>
<accession>A0A5J4WMA7</accession>
<evidence type="ECO:0000313" key="3">
    <source>
        <dbReference type="Proteomes" id="UP000324800"/>
    </source>
</evidence>
<feature type="compositionally biased region" description="Polar residues" evidence="1">
    <location>
        <begin position="206"/>
        <end position="216"/>
    </location>
</feature>
<feature type="region of interest" description="Disordered" evidence="1">
    <location>
        <begin position="1"/>
        <end position="45"/>
    </location>
</feature>
<gene>
    <name evidence="2" type="ORF">EZS28_008779</name>
</gene>
<feature type="compositionally biased region" description="Basic and acidic residues" evidence="1">
    <location>
        <begin position="153"/>
        <end position="166"/>
    </location>
</feature>
<evidence type="ECO:0000313" key="2">
    <source>
        <dbReference type="EMBL" id="KAA6395692.1"/>
    </source>
</evidence>
<protein>
    <submittedName>
        <fullName evidence="2">Uncharacterized protein</fullName>
    </submittedName>
</protein>
<comment type="caution">
    <text evidence="2">The sequence shown here is derived from an EMBL/GenBank/DDBJ whole genome shotgun (WGS) entry which is preliminary data.</text>
</comment>
<feature type="region of interest" description="Disordered" evidence="1">
    <location>
        <begin position="153"/>
        <end position="216"/>
    </location>
</feature>
<organism evidence="2 3">
    <name type="scientific">Streblomastix strix</name>
    <dbReference type="NCBI Taxonomy" id="222440"/>
    <lineage>
        <taxon>Eukaryota</taxon>
        <taxon>Metamonada</taxon>
        <taxon>Preaxostyla</taxon>
        <taxon>Oxymonadida</taxon>
        <taxon>Streblomastigidae</taxon>
        <taxon>Streblomastix</taxon>
    </lineage>
</organism>
<evidence type="ECO:0000256" key="1">
    <source>
        <dbReference type="SAM" id="MobiDB-lite"/>
    </source>
</evidence>